<protein>
    <submittedName>
        <fullName evidence="3">Universal stress protein</fullName>
    </submittedName>
</protein>
<dbReference type="InterPro" id="IPR006015">
    <property type="entry name" value="Universal_stress_UspA"/>
</dbReference>
<dbReference type="PANTHER" id="PTHR46268">
    <property type="entry name" value="STRESS RESPONSE PROTEIN NHAX"/>
    <property type="match status" value="1"/>
</dbReference>
<dbReference type="SUPFAM" id="SSF52402">
    <property type="entry name" value="Adenine nucleotide alpha hydrolases-like"/>
    <property type="match status" value="1"/>
</dbReference>
<dbReference type="Gene3D" id="3.40.50.620">
    <property type="entry name" value="HUPs"/>
    <property type="match status" value="1"/>
</dbReference>
<dbReference type="InterPro" id="IPR006016">
    <property type="entry name" value="UspA"/>
</dbReference>
<proteinExistence type="inferred from homology"/>
<dbReference type="PRINTS" id="PR01438">
    <property type="entry name" value="UNVRSLSTRESS"/>
</dbReference>
<evidence type="ECO:0000313" key="3">
    <source>
        <dbReference type="EMBL" id="MEF7612783.1"/>
    </source>
</evidence>
<evidence type="ECO:0000259" key="2">
    <source>
        <dbReference type="Pfam" id="PF00582"/>
    </source>
</evidence>
<gene>
    <name evidence="3" type="ORF">V4F39_02595</name>
</gene>
<sequence>MSATTPPAMPAPDWTARDELGRLVAASWGTVPADRTGRTDTWLVAIDGSEGALRAAAMVVQVVAREAPATVDLVHVQPWLVKEAAEAGMLPRAWHASAAARALVERADIGWRLHVRMGDAAERIVALSRELGSRGIAIGSHGLTAAESLLLGSVAYKVVHLGQVPVLVVR</sequence>
<dbReference type="Proteomes" id="UP001336250">
    <property type="component" value="Unassembled WGS sequence"/>
</dbReference>
<dbReference type="AlphaFoldDB" id="A0AAW9Q9F4"/>
<comment type="similarity">
    <text evidence="1">Belongs to the universal stress protein A family.</text>
</comment>
<dbReference type="CDD" id="cd00293">
    <property type="entry name" value="USP-like"/>
    <property type="match status" value="1"/>
</dbReference>
<reference evidence="3 4" key="1">
    <citation type="submission" date="2024-02" db="EMBL/GenBank/DDBJ databases">
        <title>Genome sequence of Aquincola sp. MAHUQ-54.</title>
        <authorList>
            <person name="Huq M.A."/>
        </authorList>
    </citation>
    <scope>NUCLEOTIDE SEQUENCE [LARGE SCALE GENOMIC DNA]</scope>
    <source>
        <strain evidence="3 4">MAHUQ-54</strain>
    </source>
</reference>
<evidence type="ECO:0000256" key="1">
    <source>
        <dbReference type="ARBA" id="ARBA00008791"/>
    </source>
</evidence>
<dbReference type="PANTHER" id="PTHR46268:SF15">
    <property type="entry name" value="UNIVERSAL STRESS PROTEIN HP_0031"/>
    <property type="match status" value="1"/>
</dbReference>
<comment type="caution">
    <text evidence="3">The sequence shown here is derived from an EMBL/GenBank/DDBJ whole genome shotgun (WGS) entry which is preliminary data.</text>
</comment>
<organism evidence="3 4">
    <name type="scientific">Aquincola agrisoli</name>
    <dbReference type="NCBI Taxonomy" id="3119538"/>
    <lineage>
        <taxon>Bacteria</taxon>
        <taxon>Pseudomonadati</taxon>
        <taxon>Pseudomonadota</taxon>
        <taxon>Betaproteobacteria</taxon>
        <taxon>Burkholderiales</taxon>
        <taxon>Sphaerotilaceae</taxon>
        <taxon>Aquincola</taxon>
    </lineage>
</organism>
<dbReference type="EMBL" id="JAZIBG010000009">
    <property type="protein sequence ID" value="MEF7612783.1"/>
    <property type="molecule type" value="Genomic_DNA"/>
</dbReference>
<keyword evidence="4" id="KW-1185">Reference proteome</keyword>
<accession>A0AAW9Q9F4</accession>
<evidence type="ECO:0000313" key="4">
    <source>
        <dbReference type="Proteomes" id="UP001336250"/>
    </source>
</evidence>
<dbReference type="RefSeq" id="WP_332287677.1">
    <property type="nucleotide sequence ID" value="NZ_JAZIBG010000009.1"/>
</dbReference>
<name>A0AAW9Q9F4_9BURK</name>
<dbReference type="InterPro" id="IPR014729">
    <property type="entry name" value="Rossmann-like_a/b/a_fold"/>
</dbReference>
<dbReference type="Pfam" id="PF00582">
    <property type="entry name" value="Usp"/>
    <property type="match status" value="1"/>
</dbReference>
<feature type="domain" description="UspA" evidence="2">
    <location>
        <begin position="43"/>
        <end position="170"/>
    </location>
</feature>